<name>A0A4V3Z5G7_9MICC</name>
<dbReference type="Proteomes" id="UP000305233">
    <property type="component" value="Unassembled WGS sequence"/>
</dbReference>
<evidence type="ECO:0000313" key="2">
    <source>
        <dbReference type="Proteomes" id="UP000305233"/>
    </source>
</evidence>
<protein>
    <submittedName>
        <fullName evidence="1">Uncharacterized protein</fullName>
    </submittedName>
</protein>
<dbReference type="AlphaFoldDB" id="A0A4V3Z5G7"/>
<sequence>MPADLVEAGASFVAVDRRDAGRVAAVLSEGADLLVDCLAFTRADADIVMPHLAGVGSTALLSSKAVYVRHREPPRSSVE</sequence>
<dbReference type="RefSeq" id="WP_136454086.1">
    <property type="nucleotide sequence ID" value="NZ_SSWH01000006.1"/>
</dbReference>
<comment type="caution">
    <text evidence="1">The sequence shown here is derived from an EMBL/GenBank/DDBJ whole genome shotgun (WGS) entry which is preliminary data.</text>
</comment>
<dbReference type="EMBL" id="SSWH01000006">
    <property type="protein sequence ID" value="THJ66509.1"/>
    <property type="molecule type" value="Genomic_DNA"/>
</dbReference>
<reference evidence="1 2" key="1">
    <citation type="submission" date="2019-04" db="EMBL/GenBank/DDBJ databases">
        <authorList>
            <person name="Liu Q."/>
            <person name="Xin Y.-H."/>
        </authorList>
    </citation>
    <scope>NUCLEOTIDE SEQUENCE [LARGE SCALE GENOMIC DNA]</scope>
    <source>
        <strain evidence="1 2">AM23</strain>
    </source>
</reference>
<keyword evidence="2" id="KW-1185">Reference proteome</keyword>
<organism evidence="1 2">
    <name type="scientific">Arthrobacter echini</name>
    <dbReference type="NCBI Taxonomy" id="1529066"/>
    <lineage>
        <taxon>Bacteria</taxon>
        <taxon>Bacillati</taxon>
        <taxon>Actinomycetota</taxon>
        <taxon>Actinomycetes</taxon>
        <taxon>Micrococcales</taxon>
        <taxon>Micrococcaceae</taxon>
        <taxon>Arthrobacter</taxon>
    </lineage>
</organism>
<proteinExistence type="predicted"/>
<dbReference type="OrthoDB" id="4820988at2"/>
<accession>A0A4V3Z5G7</accession>
<evidence type="ECO:0000313" key="1">
    <source>
        <dbReference type="EMBL" id="THJ66509.1"/>
    </source>
</evidence>
<gene>
    <name evidence="1" type="ORF">E8P82_08630</name>
</gene>